<keyword evidence="6" id="KW-0819">tRNA processing</keyword>
<dbReference type="GO" id="GO:0000049">
    <property type="term" value="F:tRNA binding"/>
    <property type="evidence" value="ECO:0007669"/>
    <property type="project" value="TreeGrafter"/>
</dbReference>
<evidence type="ECO:0000256" key="6">
    <source>
        <dbReference type="ARBA" id="ARBA00022694"/>
    </source>
</evidence>
<evidence type="ECO:0000259" key="12">
    <source>
        <dbReference type="PROSITE" id="PS51163"/>
    </source>
</evidence>
<gene>
    <name evidence="13" type="ORF">LptCag_0112</name>
</gene>
<dbReference type="RefSeq" id="WP_036082777.1">
    <property type="nucleotide sequence ID" value="NZ_JBPKCJ010000005.1"/>
</dbReference>
<dbReference type="OrthoDB" id="9814580at2"/>
<comment type="catalytic activity">
    <reaction evidence="11">
        <text>L-threonine + hydrogencarbonate + ATP = L-threonylcarbamoyladenylate + diphosphate + H2O</text>
        <dbReference type="Rhea" id="RHEA:36407"/>
        <dbReference type="ChEBI" id="CHEBI:15377"/>
        <dbReference type="ChEBI" id="CHEBI:17544"/>
        <dbReference type="ChEBI" id="CHEBI:30616"/>
        <dbReference type="ChEBI" id="CHEBI:33019"/>
        <dbReference type="ChEBI" id="CHEBI:57926"/>
        <dbReference type="ChEBI" id="CHEBI:73682"/>
        <dbReference type="EC" id="2.7.7.87"/>
    </reaction>
</comment>
<evidence type="ECO:0000256" key="3">
    <source>
        <dbReference type="ARBA" id="ARBA00012584"/>
    </source>
</evidence>
<evidence type="ECO:0000256" key="11">
    <source>
        <dbReference type="ARBA" id="ARBA00048366"/>
    </source>
</evidence>
<evidence type="ECO:0000256" key="2">
    <source>
        <dbReference type="ARBA" id="ARBA00007663"/>
    </source>
</evidence>
<dbReference type="EMBL" id="JPGK01000006">
    <property type="protein sequence ID" value="KGA93499.1"/>
    <property type="molecule type" value="Genomic_DNA"/>
</dbReference>
<sequence>MKVFPPLKDPSGWSGLKEVLREGGVIALSAEYAYALAEAPEWDRTTVFRSEKNRRLFSIKARSPGKPILYLAGSLSIVARFARLPATVRCRRHVSRWPNFRTLVLPARPLAVHLGMSHNGGVAFRIPEERSLRLFLNFLGTPLSGTSLNLSGCPPLRSPEEICRAFPFLDGVVEAGVLPGGPPSPVIDVTKCPERVVRPGVLKP</sequence>
<dbReference type="GO" id="GO:0006450">
    <property type="term" value="P:regulation of translational fidelity"/>
    <property type="evidence" value="ECO:0007669"/>
    <property type="project" value="TreeGrafter"/>
</dbReference>
<dbReference type="GO" id="GO:0005737">
    <property type="term" value="C:cytoplasm"/>
    <property type="evidence" value="ECO:0007669"/>
    <property type="project" value="UniProtKB-SubCell"/>
</dbReference>
<evidence type="ECO:0000256" key="1">
    <source>
        <dbReference type="ARBA" id="ARBA00004496"/>
    </source>
</evidence>
<dbReference type="InterPro" id="IPR017945">
    <property type="entry name" value="DHBP_synth_RibB-like_a/b_dom"/>
</dbReference>
<dbReference type="GO" id="GO:0008033">
    <property type="term" value="P:tRNA processing"/>
    <property type="evidence" value="ECO:0007669"/>
    <property type="project" value="UniProtKB-KW"/>
</dbReference>
<evidence type="ECO:0000256" key="4">
    <source>
        <dbReference type="ARBA" id="ARBA00022490"/>
    </source>
</evidence>
<evidence type="ECO:0000313" key="14">
    <source>
        <dbReference type="Proteomes" id="UP000029452"/>
    </source>
</evidence>
<dbReference type="Gene3D" id="3.90.870.10">
    <property type="entry name" value="DHBP synthase"/>
    <property type="match status" value="1"/>
</dbReference>
<keyword evidence="9" id="KW-0067">ATP-binding</keyword>
<dbReference type="PATRIC" id="fig|178606.4.peg.1710"/>
<dbReference type="PANTHER" id="PTHR17490:SF16">
    <property type="entry name" value="THREONYLCARBAMOYL-AMP SYNTHASE"/>
    <property type="match status" value="1"/>
</dbReference>
<dbReference type="PANTHER" id="PTHR17490">
    <property type="entry name" value="SUA5"/>
    <property type="match status" value="1"/>
</dbReference>
<evidence type="ECO:0000256" key="10">
    <source>
        <dbReference type="ARBA" id="ARBA00029774"/>
    </source>
</evidence>
<organism evidence="13 14">
    <name type="scientific">Leptospirillum ferriphilum</name>
    <dbReference type="NCBI Taxonomy" id="178606"/>
    <lineage>
        <taxon>Bacteria</taxon>
        <taxon>Pseudomonadati</taxon>
        <taxon>Nitrospirota</taxon>
        <taxon>Nitrospiria</taxon>
        <taxon>Nitrospirales</taxon>
        <taxon>Nitrospiraceae</taxon>
        <taxon>Leptospirillum</taxon>
    </lineage>
</organism>
<proteinExistence type="inferred from homology"/>
<keyword evidence="5" id="KW-0808">Transferase</keyword>
<evidence type="ECO:0000313" key="13">
    <source>
        <dbReference type="EMBL" id="KGA93499.1"/>
    </source>
</evidence>
<keyword evidence="8" id="KW-0547">Nucleotide-binding</keyword>
<comment type="similarity">
    <text evidence="2">Belongs to the SUA5 family.</text>
</comment>
<evidence type="ECO:0000256" key="7">
    <source>
        <dbReference type="ARBA" id="ARBA00022695"/>
    </source>
</evidence>
<protein>
    <recommendedName>
        <fullName evidence="10">L-threonylcarbamoyladenylate synthase</fullName>
        <ecNumber evidence="3">2.7.7.87</ecNumber>
    </recommendedName>
    <alternativeName>
        <fullName evidence="10">L-threonylcarbamoyladenylate synthase</fullName>
    </alternativeName>
</protein>
<dbReference type="GO" id="GO:0005524">
    <property type="term" value="F:ATP binding"/>
    <property type="evidence" value="ECO:0007669"/>
    <property type="project" value="UniProtKB-KW"/>
</dbReference>
<dbReference type="GO" id="GO:0003725">
    <property type="term" value="F:double-stranded RNA binding"/>
    <property type="evidence" value="ECO:0007669"/>
    <property type="project" value="InterPro"/>
</dbReference>
<evidence type="ECO:0000256" key="9">
    <source>
        <dbReference type="ARBA" id="ARBA00022840"/>
    </source>
</evidence>
<dbReference type="Proteomes" id="UP000029452">
    <property type="component" value="Unassembled WGS sequence"/>
</dbReference>
<dbReference type="Pfam" id="PF01300">
    <property type="entry name" value="Sua5_yciO_yrdC"/>
    <property type="match status" value="1"/>
</dbReference>
<dbReference type="InterPro" id="IPR050156">
    <property type="entry name" value="TC-AMP_synthase_SUA5"/>
</dbReference>
<dbReference type="GO" id="GO:0061710">
    <property type="term" value="F:L-threonylcarbamoyladenylate synthase"/>
    <property type="evidence" value="ECO:0007669"/>
    <property type="project" value="UniProtKB-EC"/>
</dbReference>
<dbReference type="InterPro" id="IPR006070">
    <property type="entry name" value="Sua5-like_dom"/>
</dbReference>
<keyword evidence="4" id="KW-0963">Cytoplasm</keyword>
<dbReference type="SUPFAM" id="SSF55821">
    <property type="entry name" value="YrdC/RibB"/>
    <property type="match status" value="1"/>
</dbReference>
<comment type="caution">
    <text evidence="13">The sequence shown here is derived from an EMBL/GenBank/DDBJ whole genome shotgun (WGS) entry which is preliminary data.</text>
</comment>
<feature type="domain" description="YrdC-like" evidence="12">
    <location>
        <begin position="10"/>
        <end position="202"/>
    </location>
</feature>
<dbReference type="EC" id="2.7.7.87" evidence="3"/>
<dbReference type="AlphaFoldDB" id="A0A094X4K2"/>
<name>A0A094X4K2_9BACT</name>
<dbReference type="PROSITE" id="PS51163">
    <property type="entry name" value="YRDC"/>
    <property type="match status" value="1"/>
</dbReference>
<keyword evidence="7" id="KW-0548">Nucleotidyltransferase</keyword>
<evidence type="ECO:0000256" key="8">
    <source>
        <dbReference type="ARBA" id="ARBA00022741"/>
    </source>
</evidence>
<evidence type="ECO:0000256" key="5">
    <source>
        <dbReference type="ARBA" id="ARBA00022679"/>
    </source>
</evidence>
<accession>A0A094X4K2</accession>
<comment type="subcellular location">
    <subcellularLocation>
        <location evidence="1">Cytoplasm</location>
    </subcellularLocation>
</comment>
<reference evidence="13 14" key="1">
    <citation type="submission" date="2014-06" db="EMBL/GenBank/DDBJ databases">
        <title>Draft genome sequence of iron oxidizing acidophile Leptospirillum ferriphilum DSM14647.</title>
        <authorList>
            <person name="Cardenas J.P."/>
            <person name="Lazcano M."/>
            <person name="Ossandon F.J."/>
            <person name="Corbett M."/>
            <person name="Holmes D.S."/>
            <person name="Watkin E."/>
        </authorList>
    </citation>
    <scope>NUCLEOTIDE SEQUENCE [LARGE SCALE GENOMIC DNA]</scope>
    <source>
        <strain evidence="13 14">DSM 14647</strain>
    </source>
</reference>